<dbReference type="Gene3D" id="3.40.50.1580">
    <property type="entry name" value="Nucleoside phosphorylase domain"/>
    <property type="match status" value="1"/>
</dbReference>
<proteinExistence type="predicted"/>
<dbReference type="SUPFAM" id="SSF53167">
    <property type="entry name" value="Purine and uridine phosphorylases"/>
    <property type="match status" value="1"/>
</dbReference>
<evidence type="ECO:0000313" key="2">
    <source>
        <dbReference type="EMBL" id="KAL2871754.1"/>
    </source>
</evidence>
<keyword evidence="3" id="KW-1185">Reference proteome</keyword>
<accession>A0ABR4M594</accession>
<sequence length="331" mass="36694">MASRQKRLRHDAYSVALICPLEVEMSAVRYMLDEEHQRLPQVEGDVNQYILGELSGHNVAIASLPAGYQGEVSAAALARDIARTYPSLKLRLLVGIGGGVPREGVDIRLGDVVISTPSGIHGGVVQYDLGMQTPSGFFRKGFLCPPPAEWLSVLTIMRSTHRAQPNMIVDFIAQMLEKFPRLAEYGRPSQADDILFHSDYEHRTHKRTCTDCDKTRAVIRPRREAPHEPVVHYGTIASGDRVMKDAAERDKISQESDGAICFEMEAASLMNNFRYSHKNDAWQPYAAAAAAALAKELLSYFHPFPNNPPTSAAKLFCQMYLGGRLSYSSTV</sequence>
<dbReference type="PANTHER" id="PTHR46082:SF11">
    <property type="entry name" value="AAA+ ATPASE DOMAIN-CONTAINING PROTEIN-RELATED"/>
    <property type="match status" value="1"/>
</dbReference>
<dbReference type="Pfam" id="PF01048">
    <property type="entry name" value="PNP_UDP_1"/>
    <property type="match status" value="1"/>
</dbReference>
<dbReference type="PANTHER" id="PTHR46082">
    <property type="entry name" value="ATP/GTP-BINDING PROTEIN-RELATED"/>
    <property type="match status" value="1"/>
</dbReference>
<evidence type="ECO:0000313" key="3">
    <source>
        <dbReference type="Proteomes" id="UP001610432"/>
    </source>
</evidence>
<comment type="caution">
    <text evidence="2">The sequence shown here is derived from an EMBL/GenBank/DDBJ whole genome shotgun (WGS) entry which is preliminary data.</text>
</comment>
<name>A0ABR4M594_9EURO</name>
<gene>
    <name evidence="2" type="ORF">BJX67DRAFT_389212</name>
</gene>
<dbReference type="EMBL" id="JBFXLQ010000003">
    <property type="protein sequence ID" value="KAL2871754.1"/>
    <property type="molecule type" value="Genomic_DNA"/>
</dbReference>
<dbReference type="RefSeq" id="XP_070890733.1">
    <property type="nucleotide sequence ID" value="XM_071034480.1"/>
</dbReference>
<dbReference type="Proteomes" id="UP001610432">
    <property type="component" value="Unassembled WGS sequence"/>
</dbReference>
<feature type="domain" description="Nucleoside phosphorylase" evidence="1">
    <location>
        <begin position="15"/>
        <end position="269"/>
    </location>
</feature>
<dbReference type="InterPro" id="IPR000845">
    <property type="entry name" value="Nucleoside_phosphorylase_d"/>
</dbReference>
<dbReference type="InterPro" id="IPR035994">
    <property type="entry name" value="Nucleoside_phosphorylase_sf"/>
</dbReference>
<dbReference type="GeneID" id="98149552"/>
<protein>
    <submittedName>
        <fullName evidence="2">Purine and uridine phosphorylase</fullName>
    </submittedName>
</protein>
<reference evidence="2 3" key="1">
    <citation type="submission" date="2024-07" db="EMBL/GenBank/DDBJ databases">
        <title>Section-level genome sequencing and comparative genomics of Aspergillus sections Usti and Cavernicolus.</title>
        <authorList>
            <consortium name="Lawrence Berkeley National Laboratory"/>
            <person name="Nybo J.L."/>
            <person name="Vesth T.C."/>
            <person name="Theobald S."/>
            <person name="Frisvad J.C."/>
            <person name="Larsen T.O."/>
            <person name="Kjaerboelling I."/>
            <person name="Rothschild-Mancinelli K."/>
            <person name="Lyhne E.K."/>
            <person name="Kogle M.E."/>
            <person name="Barry K."/>
            <person name="Clum A."/>
            <person name="Na H."/>
            <person name="Ledsgaard L."/>
            <person name="Lin J."/>
            <person name="Lipzen A."/>
            <person name="Kuo A."/>
            <person name="Riley R."/>
            <person name="Mondo S."/>
            <person name="Labutti K."/>
            <person name="Haridas S."/>
            <person name="Pangalinan J."/>
            <person name="Salamov A.A."/>
            <person name="Simmons B.A."/>
            <person name="Magnuson J.K."/>
            <person name="Chen J."/>
            <person name="Drula E."/>
            <person name="Henrissat B."/>
            <person name="Wiebenga A."/>
            <person name="Lubbers R.J."/>
            <person name="Gomes A.C."/>
            <person name="Macurrencykelacurrency M.R."/>
            <person name="Stajich J."/>
            <person name="Grigoriev I.V."/>
            <person name="Mortensen U.H."/>
            <person name="De Vries R.P."/>
            <person name="Baker S.E."/>
            <person name="Andersen M.R."/>
        </authorList>
    </citation>
    <scope>NUCLEOTIDE SEQUENCE [LARGE SCALE GENOMIC DNA]</scope>
    <source>
        <strain evidence="2 3">CBS 449.75</strain>
    </source>
</reference>
<dbReference type="InterPro" id="IPR053137">
    <property type="entry name" value="NLR-like"/>
</dbReference>
<evidence type="ECO:0000259" key="1">
    <source>
        <dbReference type="Pfam" id="PF01048"/>
    </source>
</evidence>
<organism evidence="2 3">
    <name type="scientific">Aspergillus lucknowensis</name>
    <dbReference type="NCBI Taxonomy" id="176173"/>
    <lineage>
        <taxon>Eukaryota</taxon>
        <taxon>Fungi</taxon>
        <taxon>Dikarya</taxon>
        <taxon>Ascomycota</taxon>
        <taxon>Pezizomycotina</taxon>
        <taxon>Eurotiomycetes</taxon>
        <taxon>Eurotiomycetidae</taxon>
        <taxon>Eurotiales</taxon>
        <taxon>Aspergillaceae</taxon>
        <taxon>Aspergillus</taxon>
        <taxon>Aspergillus subgen. Nidulantes</taxon>
    </lineage>
</organism>